<dbReference type="EMBL" id="DTAI01000028">
    <property type="protein sequence ID" value="HGN36096.1"/>
    <property type="molecule type" value="Genomic_DNA"/>
</dbReference>
<feature type="transmembrane region" description="Helical" evidence="1">
    <location>
        <begin position="241"/>
        <end position="261"/>
    </location>
</feature>
<dbReference type="GO" id="GO:0006508">
    <property type="term" value="P:proteolysis"/>
    <property type="evidence" value="ECO:0007669"/>
    <property type="project" value="UniProtKB-KW"/>
</dbReference>
<dbReference type="PANTHER" id="PTHR35797">
    <property type="entry name" value="PROTEASE-RELATED"/>
    <property type="match status" value="1"/>
</dbReference>
<feature type="transmembrane region" description="Helical" evidence="1">
    <location>
        <begin position="139"/>
        <end position="159"/>
    </location>
</feature>
<keyword evidence="3" id="KW-0378">Hydrolase</keyword>
<dbReference type="PANTHER" id="PTHR35797:SF1">
    <property type="entry name" value="PROTEASE"/>
    <property type="match status" value="1"/>
</dbReference>
<feature type="transmembrane region" description="Helical" evidence="1">
    <location>
        <begin position="38"/>
        <end position="60"/>
    </location>
</feature>
<protein>
    <submittedName>
        <fullName evidence="3">CPBP family intramembrane metalloprotease</fullName>
    </submittedName>
</protein>
<evidence type="ECO:0000256" key="1">
    <source>
        <dbReference type="SAM" id="Phobius"/>
    </source>
</evidence>
<gene>
    <name evidence="3" type="ORF">ENT87_00880</name>
</gene>
<dbReference type="InterPro" id="IPR003675">
    <property type="entry name" value="Rce1/LyrA-like_dom"/>
</dbReference>
<name>A0A7J3I5M6_9CREN</name>
<keyword evidence="3" id="KW-0645">Protease</keyword>
<keyword evidence="3" id="KW-0482">Metalloprotease</keyword>
<sequence length="294" mass="32377">MEKRLISRIAVFTLVSYTSAFILDYTALLGLFTTGWGATAWGFLRMWSVALSAVLCLAIYREGVAIHIKHFLKPSKKALVGYLTAPLIVYGALAIYILIALPLKLFDFGVYVKVIAEALRTTLPSLSEDQLTNLATTAAYSQILAGYVAAVTINAFFALGEEIGWRGYLYRILGARPTLYNIIVVGILWGLWHSPAILLLGYNYSVNRSMGVLLFTLYTIFLSYPHLLVTTATDSILPATTLHGAVNALWGLTIVASNLPIELKETLLGLGVLGIAAWSITCILLYIAYRYRRK</sequence>
<dbReference type="GO" id="GO:0080120">
    <property type="term" value="P:CAAX-box protein maturation"/>
    <property type="evidence" value="ECO:0007669"/>
    <property type="project" value="UniProtKB-ARBA"/>
</dbReference>
<feature type="transmembrane region" description="Helical" evidence="1">
    <location>
        <begin position="9"/>
        <end position="32"/>
    </location>
</feature>
<dbReference type="GO" id="GO:0008237">
    <property type="term" value="F:metallopeptidase activity"/>
    <property type="evidence" value="ECO:0007669"/>
    <property type="project" value="UniProtKB-KW"/>
</dbReference>
<dbReference type="GO" id="GO:0004175">
    <property type="term" value="F:endopeptidase activity"/>
    <property type="evidence" value="ECO:0007669"/>
    <property type="project" value="UniProtKB-ARBA"/>
</dbReference>
<feature type="transmembrane region" description="Helical" evidence="1">
    <location>
        <begin position="179"/>
        <end position="204"/>
    </location>
</feature>
<evidence type="ECO:0000313" key="3">
    <source>
        <dbReference type="EMBL" id="HGN36096.1"/>
    </source>
</evidence>
<accession>A0A7J3I5M6</accession>
<keyword evidence="1" id="KW-0812">Transmembrane</keyword>
<feature type="transmembrane region" description="Helical" evidence="1">
    <location>
        <begin position="80"/>
        <end position="101"/>
    </location>
</feature>
<keyword evidence="1" id="KW-1133">Transmembrane helix</keyword>
<dbReference type="Pfam" id="PF02517">
    <property type="entry name" value="Rce1-like"/>
    <property type="match status" value="1"/>
</dbReference>
<reference evidence="3" key="1">
    <citation type="journal article" date="2020" name="mSystems">
        <title>Genome- and Community-Level Interaction Insights into Carbon Utilization and Element Cycling Functions of Hydrothermarchaeota in Hydrothermal Sediment.</title>
        <authorList>
            <person name="Zhou Z."/>
            <person name="Liu Y."/>
            <person name="Xu W."/>
            <person name="Pan J."/>
            <person name="Luo Z.H."/>
            <person name="Li M."/>
        </authorList>
    </citation>
    <scope>NUCLEOTIDE SEQUENCE [LARGE SCALE GENOMIC DNA]</scope>
    <source>
        <strain evidence="3">SpSt-618</strain>
    </source>
</reference>
<comment type="caution">
    <text evidence="3">The sequence shown here is derived from an EMBL/GenBank/DDBJ whole genome shotgun (WGS) entry which is preliminary data.</text>
</comment>
<dbReference type="AlphaFoldDB" id="A0A7J3I5M6"/>
<dbReference type="InterPro" id="IPR042150">
    <property type="entry name" value="MmRce1-like"/>
</dbReference>
<organism evidence="3">
    <name type="scientific">Ignisphaera aggregans</name>
    <dbReference type="NCBI Taxonomy" id="334771"/>
    <lineage>
        <taxon>Archaea</taxon>
        <taxon>Thermoproteota</taxon>
        <taxon>Thermoprotei</taxon>
        <taxon>Desulfurococcales</taxon>
        <taxon>Desulfurococcaceae</taxon>
        <taxon>Ignisphaera</taxon>
    </lineage>
</organism>
<keyword evidence="1" id="KW-0472">Membrane</keyword>
<feature type="domain" description="CAAX prenyl protease 2/Lysostaphin resistance protein A-like" evidence="2">
    <location>
        <begin position="149"/>
        <end position="249"/>
    </location>
</feature>
<feature type="transmembrane region" description="Helical" evidence="1">
    <location>
        <begin position="267"/>
        <end position="289"/>
    </location>
</feature>
<feature type="transmembrane region" description="Helical" evidence="1">
    <location>
        <begin position="210"/>
        <end position="229"/>
    </location>
</feature>
<evidence type="ECO:0000259" key="2">
    <source>
        <dbReference type="Pfam" id="PF02517"/>
    </source>
</evidence>
<proteinExistence type="predicted"/>